<evidence type="ECO:0000313" key="3">
    <source>
        <dbReference type="Proteomes" id="UP000198778"/>
    </source>
</evidence>
<sequence>MKLLMTILLRASIYTMLLTGGIALLVQMASAVLGGEIIVYSWSALLLFSFATLLWIIPVQVIDWLKLIKVQRRIKRIMFPYFVTAVQIVLFSMYMATISTRIADIAFSAVGLAAVIMSVTIIARIAYTMLVRSVRKYKTPTVQISAE</sequence>
<reference evidence="3" key="1">
    <citation type="submission" date="2016-10" db="EMBL/GenBank/DDBJ databases">
        <authorList>
            <person name="Varghese N."/>
            <person name="Submissions S."/>
        </authorList>
    </citation>
    <scope>NUCLEOTIDE SEQUENCE [LARGE SCALE GENOMIC DNA]</scope>
    <source>
        <strain evidence="3">CGMCC 1.10369</strain>
    </source>
</reference>
<feature type="transmembrane region" description="Helical" evidence="1">
    <location>
        <begin position="105"/>
        <end position="127"/>
    </location>
</feature>
<evidence type="ECO:0000313" key="2">
    <source>
        <dbReference type="EMBL" id="SDN80021.1"/>
    </source>
</evidence>
<dbReference type="Proteomes" id="UP000198778">
    <property type="component" value="Unassembled WGS sequence"/>
</dbReference>
<dbReference type="EMBL" id="FNIL01000003">
    <property type="protein sequence ID" value="SDN80021.1"/>
    <property type="molecule type" value="Genomic_DNA"/>
</dbReference>
<feature type="transmembrane region" description="Helical" evidence="1">
    <location>
        <begin position="77"/>
        <end position="99"/>
    </location>
</feature>
<keyword evidence="1" id="KW-0472">Membrane</keyword>
<name>A0A1H0ECF9_9BACI</name>
<feature type="transmembrane region" description="Helical" evidence="1">
    <location>
        <begin position="44"/>
        <end position="65"/>
    </location>
</feature>
<gene>
    <name evidence="2" type="ORF">SAMN04488053_103281</name>
</gene>
<organism evidence="2 3">
    <name type="scientific">Alkalicoccus daliensis</name>
    <dbReference type="NCBI Taxonomy" id="745820"/>
    <lineage>
        <taxon>Bacteria</taxon>
        <taxon>Bacillati</taxon>
        <taxon>Bacillota</taxon>
        <taxon>Bacilli</taxon>
        <taxon>Bacillales</taxon>
        <taxon>Bacillaceae</taxon>
        <taxon>Alkalicoccus</taxon>
    </lineage>
</organism>
<dbReference type="OrthoDB" id="2940412at2"/>
<evidence type="ECO:0000256" key="1">
    <source>
        <dbReference type="SAM" id="Phobius"/>
    </source>
</evidence>
<keyword evidence="3" id="KW-1185">Reference proteome</keyword>
<keyword evidence="1" id="KW-0812">Transmembrane</keyword>
<protein>
    <submittedName>
        <fullName evidence="2">Uncharacterized protein</fullName>
    </submittedName>
</protein>
<accession>A0A1H0ECF9</accession>
<dbReference type="RefSeq" id="WP_090842338.1">
    <property type="nucleotide sequence ID" value="NZ_FNIL01000003.1"/>
</dbReference>
<dbReference type="AlphaFoldDB" id="A0A1H0ECF9"/>
<keyword evidence="1" id="KW-1133">Transmembrane helix</keyword>
<proteinExistence type="predicted"/>